<protein>
    <submittedName>
        <fullName evidence="4">UPF0160 protein MYG1, mitochondrial</fullName>
    </submittedName>
</protein>
<dbReference type="Pfam" id="PF03690">
    <property type="entry name" value="MYG1_exonuc"/>
    <property type="match status" value="1"/>
</dbReference>
<keyword evidence="3" id="KW-1185">Reference proteome</keyword>
<reference evidence="4" key="1">
    <citation type="submission" date="2017-02" db="UniProtKB">
        <authorList>
            <consortium name="WormBaseParasite"/>
        </authorList>
    </citation>
    <scope>IDENTIFICATION</scope>
</reference>
<evidence type="ECO:0000313" key="4">
    <source>
        <dbReference type="WBParaSite" id="EVEC_0000799501-mRNA-1"/>
    </source>
</evidence>
<proteinExistence type="inferred from homology"/>
<gene>
    <name evidence="2" type="ORF">EVEC_LOCUS7479</name>
</gene>
<dbReference type="WBParaSite" id="EVEC_0000799501-mRNA-1">
    <property type="protein sequence ID" value="EVEC_0000799501-mRNA-1"/>
    <property type="gene ID" value="EVEC_0000799501"/>
</dbReference>
<comment type="similarity">
    <text evidence="1">Belongs to the MYG1 family.</text>
</comment>
<sequence length="329" mass="37168">MGSIGTHNGTFHCDEVLACFLLKKLPEFSCYEVLRTRDSKQLDECNVVVDVGGVYDHSKMRYDHHQKDFNCTMKSLGVLNYDTKLSSAGLVYAHYGKSVIARLLNLKNDDPKVACLFEKLYETFVESVDAIDNGIPQYDGIPRYRLCGTLSGRVRHLNPMWNEGDVNVDQRFREAMKMVGNEFENAVNYLFRSWLPAKDIVAEAIKERFKVDESGKIVLLQNGGVPWKEHLFRLEKELKVDPLCCVFYVVFSDQSSGTWRVQAVPVSENSLFVNRLPLPEDWRGLRDQELSEVSGIPGCIFVHVSGFIGGNQSSKGAIEMAKKALKRAA</sequence>
<organism evidence="4">
    <name type="scientific">Enterobius vermicularis</name>
    <name type="common">Human pinworm</name>
    <dbReference type="NCBI Taxonomy" id="51028"/>
    <lineage>
        <taxon>Eukaryota</taxon>
        <taxon>Metazoa</taxon>
        <taxon>Ecdysozoa</taxon>
        <taxon>Nematoda</taxon>
        <taxon>Chromadorea</taxon>
        <taxon>Rhabditida</taxon>
        <taxon>Spirurina</taxon>
        <taxon>Oxyuridomorpha</taxon>
        <taxon>Oxyuroidea</taxon>
        <taxon>Oxyuridae</taxon>
        <taxon>Enterobius</taxon>
    </lineage>
</organism>
<dbReference type="Proteomes" id="UP000274131">
    <property type="component" value="Unassembled WGS sequence"/>
</dbReference>
<dbReference type="GO" id="GO:0005737">
    <property type="term" value="C:cytoplasm"/>
    <property type="evidence" value="ECO:0007669"/>
    <property type="project" value="TreeGrafter"/>
</dbReference>
<evidence type="ECO:0000313" key="2">
    <source>
        <dbReference type="EMBL" id="VDD92728.1"/>
    </source>
</evidence>
<dbReference type="STRING" id="51028.A0A0N4VBS6"/>
<dbReference type="PANTHER" id="PTHR11215">
    <property type="entry name" value="METAL DEPENDENT HYDROLASE - RELATED"/>
    <property type="match status" value="1"/>
</dbReference>
<dbReference type="PANTHER" id="PTHR11215:SF1">
    <property type="entry name" value="MYG1 EXONUCLEASE"/>
    <property type="match status" value="1"/>
</dbReference>
<dbReference type="AlphaFoldDB" id="A0A0N4VBS6"/>
<dbReference type="GO" id="GO:0005634">
    <property type="term" value="C:nucleus"/>
    <property type="evidence" value="ECO:0007669"/>
    <property type="project" value="TreeGrafter"/>
</dbReference>
<dbReference type="InterPro" id="IPR003226">
    <property type="entry name" value="MYG1_exonuclease"/>
</dbReference>
<reference evidence="2 3" key="2">
    <citation type="submission" date="2018-10" db="EMBL/GenBank/DDBJ databases">
        <authorList>
            <consortium name="Pathogen Informatics"/>
        </authorList>
    </citation>
    <scope>NUCLEOTIDE SEQUENCE [LARGE SCALE GENOMIC DNA]</scope>
</reference>
<dbReference type="OrthoDB" id="10265310at2759"/>
<dbReference type="EMBL" id="UXUI01008940">
    <property type="protein sequence ID" value="VDD92728.1"/>
    <property type="molecule type" value="Genomic_DNA"/>
</dbReference>
<evidence type="ECO:0000313" key="3">
    <source>
        <dbReference type="Proteomes" id="UP000274131"/>
    </source>
</evidence>
<accession>A0A0N4VBS6</accession>
<evidence type="ECO:0000256" key="1">
    <source>
        <dbReference type="ARBA" id="ARBA00010105"/>
    </source>
</evidence>
<name>A0A0N4VBS6_ENTVE</name>